<evidence type="ECO:0000259" key="9">
    <source>
        <dbReference type="Pfam" id="PF01699"/>
    </source>
</evidence>
<dbReference type="InterPro" id="IPR044880">
    <property type="entry name" value="NCX_ion-bd_dom_sf"/>
</dbReference>
<keyword evidence="11" id="KW-1185">Reference proteome</keyword>
<feature type="transmembrane region" description="Helical" evidence="8">
    <location>
        <begin position="99"/>
        <end position="121"/>
    </location>
</feature>
<evidence type="ECO:0000313" key="10">
    <source>
        <dbReference type="EMBL" id="GAA5795508.1"/>
    </source>
</evidence>
<reference evidence="10 11" key="1">
    <citation type="submission" date="2024-04" db="EMBL/GenBank/DDBJ databases">
        <title>genome sequences of Mucor flavus KT1a and Helicostylum pulchrum KT1b strains isolation_sourced from the surface of a dry-aged beef.</title>
        <authorList>
            <person name="Toyotome T."/>
            <person name="Hosono M."/>
            <person name="Torimaru M."/>
            <person name="Fukuda K."/>
            <person name="Mikami N."/>
        </authorList>
    </citation>
    <scope>NUCLEOTIDE SEQUENCE [LARGE SCALE GENOMIC DNA]</scope>
    <source>
        <strain evidence="10 11">KT1b</strain>
    </source>
</reference>
<dbReference type="Pfam" id="PF01699">
    <property type="entry name" value="Na_Ca_ex"/>
    <property type="match status" value="1"/>
</dbReference>
<evidence type="ECO:0000256" key="5">
    <source>
        <dbReference type="ARBA" id="ARBA00022989"/>
    </source>
</evidence>
<proteinExistence type="inferred from homology"/>
<evidence type="ECO:0000256" key="3">
    <source>
        <dbReference type="ARBA" id="ARBA00022448"/>
    </source>
</evidence>
<keyword evidence="4 8" id="KW-0812">Transmembrane</keyword>
<gene>
    <name evidence="10" type="primary">VCX1</name>
    <name evidence="10" type="ORF">HPULCUR_000866</name>
</gene>
<comment type="similarity">
    <text evidence="2">Belongs to the Ca(2+):cation antiporter (CaCA) (TC 2.A.19) family.</text>
</comment>
<name>A0ABP9XL26_9FUNG</name>
<evidence type="ECO:0000256" key="7">
    <source>
        <dbReference type="ARBA" id="ARBA00023136"/>
    </source>
</evidence>
<sequence length="139" mass="14588">MLLLNATFGNAVELILALIALKQGMVRVVQASILGSILSNILLVLGCCFLLGGIGRSEQSFNATAAQTNTSLLALTTLSLLIPAAFSASAAATKEIDSGIINLSHGTAIILLIVYGLYLVFQLKTHTALVRKIYFLLAA</sequence>
<dbReference type="InterPro" id="IPR004837">
    <property type="entry name" value="NaCa_Exmemb"/>
</dbReference>
<organism evidence="10 11">
    <name type="scientific">Helicostylum pulchrum</name>
    <dbReference type="NCBI Taxonomy" id="562976"/>
    <lineage>
        <taxon>Eukaryota</taxon>
        <taxon>Fungi</taxon>
        <taxon>Fungi incertae sedis</taxon>
        <taxon>Mucoromycota</taxon>
        <taxon>Mucoromycotina</taxon>
        <taxon>Mucoromycetes</taxon>
        <taxon>Mucorales</taxon>
        <taxon>Mucorineae</taxon>
        <taxon>Mucoraceae</taxon>
        <taxon>Helicostylum</taxon>
    </lineage>
</organism>
<dbReference type="InterPro" id="IPR004713">
    <property type="entry name" value="CaH_exchang"/>
</dbReference>
<comment type="subcellular location">
    <subcellularLocation>
        <location evidence="1">Endomembrane system</location>
        <topology evidence="1">Multi-pass membrane protein</topology>
    </subcellularLocation>
</comment>
<feature type="transmembrane region" description="Helical" evidence="8">
    <location>
        <begin position="72"/>
        <end position="93"/>
    </location>
</feature>
<keyword evidence="7 8" id="KW-0472">Membrane</keyword>
<dbReference type="PANTHER" id="PTHR31503:SF22">
    <property type="entry name" value="VACUOLAR CALCIUM ION TRANSPORTER"/>
    <property type="match status" value="1"/>
</dbReference>
<dbReference type="Proteomes" id="UP001476247">
    <property type="component" value="Unassembled WGS sequence"/>
</dbReference>
<accession>A0ABP9XL26</accession>
<evidence type="ECO:0000256" key="4">
    <source>
        <dbReference type="ARBA" id="ARBA00022692"/>
    </source>
</evidence>
<evidence type="ECO:0000313" key="11">
    <source>
        <dbReference type="Proteomes" id="UP001476247"/>
    </source>
</evidence>
<protein>
    <submittedName>
        <fullName evidence="10">Vacuolar calcium ion transporter</fullName>
    </submittedName>
</protein>
<keyword evidence="6" id="KW-0406">Ion transport</keyword>
<dbReference type="Gene3D" id="1.20.1420.30">
    <property type="entry name" value="NCX, central ion-binding region"/>
    <property type="match status" value="1"/>
</dbReference>
<feature type="transmembrane region" description="Helical" evidence="8">
    <location>
        <begin position="28"/>
        <end position="51"/>
    </location>
</feature>
<keyword evidence="3" id="KW-0813">Transport</keyword>
<evidence type="ECO:0000256" key="6">
    <source>
        <dbReference type="ARBA" id="ARBA00023065"/>
    </source>
</evidence>
<comment type="caution">
    <text evidence="10">The sequence shown here is derived from an EMBL/GenBank/DDBJ whole genome shotgun (WGS) entry which is preliminary data.</text>
</comment>
<feature type="domain" description="Sodium/calcium exchanger membrane region" evidence="9">
    <location>
        <begin position="2"/>
        <end position="123"/>
    </location>
</feature>
<dbReference type="EMBL" id="BAABUJ010000004">
    <property type="protein sequence ID" value="GAA5795508.1"/>
    <property type="molecule type" value="Genomic_DNA"/>
</dbReference>
<dbReference type="PANTHER" id="PTHR31503">
    <property type="entry name" value="VACUOLAR CALCIUM ION TRANSPORTER"/>
    <property type="match status" value="1"/>
</dbReference>
<evidence type="ECO:0000256" key="2">
    <source>
        <dbReference type="ARBA" id="ARBA00008170"/>
    </source>
</evidence>
<evidence type="ECO:0000256" key="1">
    <source>
        <dbReference type="ARBA" id="ARBA00004127"/>
    </source>
</evidence>
<evidence type="ECO:0000256" key="8">
    <source>
        <dbReference type="SAM" id="Phobius"/>
    </source>
</evidence>
<keyword evidence="5 8" id="KW-1133">Transmembrane helix</keyword>